<comment type="caution">
    <text evidence="7">The sequence shown here is derived from an EMBL/GenBank/DDBJ whole genome shotgun (WGS) entry which is preliminary data.</text>
</comment>
<dbReference type="EMBL" id="DQFB01000001">
    <property type="protein sequence ID" value="HCQ40169.1"/>
    <property type="molecule type" value="Genomic_DNA"/>
</dbReference>
<dbReference type="PROSITE" id="PS51736">
    <property type="entry name" value="RECOMBINASES_3"/>
    <property type="match status" value="1"/>
</dbReference>
<dbReference type="PANTHER" id="PTHR30461:SF2">
    <property type="entry name" value="SERINE RECOMBINASE PINE-RELATED"/>
    <property type="match status" value="1"/>
</dbReference>
<dbReference type="Pfam" id="PF00239">
    <property type="entry name" value="Resolvase"/>
    <property type="match status" value="1"/>
</dbReference>
<accession>A0A656PLA7</accession>
<dbReference type="PROSITE" id="PS00397">
    <property type="entry name" value="RECOMBINASES_1"/>
    <property type="match status" value="1"/>
</dbReference>
<dbReference type="GO" id="GO:0000150">
    <property type="term" value="F:DNA strand exchange activity"/>
    <property type="evidence" value="ECO:0007669"/>
    <property type="project" value="InterPro"/>
</dbReference>
<sequence>MSKKFGVLYLRVSSEEQTRNFSLENQKQKTTEYCKNNDYEVVETFIDPGRSATTIAGRPGLLELLDYCFKNKGAINAVICYRLDRVSRNTLDFLEIKRRLSECGVKILSASEPLESEDPSTEFLTTILAAIARMDNEVRKSRAIQGLEKRLENGLNITQLPLGYVMKKDLSGRSVPVRKEPEFSHLQKAGYLYMTNRFSMKQIADFLNEKGVRTMYGHELSTNSVGKFIKCEFYMGIIHAKRRNKRYKGSYEAMFSPEEWYIMQEVAAGKPLGVKRSQRYLNFPLRNFISSGLSGEMLTGSYSKGKNAKFGYYYGNKPYKSVRKHILEDAFLAVLNALEPTPAVIESFGQVLHDRYSEKYNQIKEDAKSIEDNIAVQKMYKVKVCEQRISEKIDGETFNGEYNTVENHITVNNLARNELTIDLCNIDIALNFSKFFLEHLSNFWRVSSYEDKRRLQFLLFPSGLLWDFPGFRTPKLSPLFRLKADVFSNPNIFIGEGAGDRSPVLACWLVRRPRLLRLRSVRHSLLAA</sequence>
<feature type="active site" description="O-(5'-phospho-DNA)-serine intermediate" evidence="4 5">
    <location>
        <position position="13"/>
    </location>
</feature>
<dbReference type="InterPro" id="IPR050639">
    <property type="entry name" value="SSR_resolvase"/>
</dbReference>
<evidence type="ECO:0000256" key="1">
    <source>
        <dbReference type="ARBA" id="ARBA00022908"/>
    </source>
</evidence>
<evidence type="ECO:0000313" key="7">
    <source>
        <dbReference type="EMBL" id="HCQ40169.1"/>
    </source>
</evidence>
<evidence type="ECO:0000256" key="4">
    <source>
        <dbReference type="PIRSR" id="PIRSR606118-50"/>
    </source>
</evidence>
<keyword evidence="1" id="KW-0229">DNA integration</keyword>
<dbReference type="InterPro" id="IPR006119">
    <property type="entry name" value="Resolv_N"/>
</dbReference>
<dbReference type="SMART" id="SM00857">
    <property type="entry name" value="Resolvase"/>
    <property type="match status" value="1"/>
</dbReference>
<evidence type="ECO:0000256" key="3">
    <source>
        <dbReference type="ARBA" id="ARBA00023172"/>
    </source>
</evidence>
<dbReference type="SUPFAM" id="SSF53041">
    <property type="entry name" value="Resolvase-like"/>
    <property type="match status" value="1"/>
</dbReference>
<evidence type="ECO:0000259" key="6">
    <source>
        <dbReference type="PROSITE" id="PS51736"/>
    </source>
</evidence>
<dbReference type="InterPro" id="IPR036162">
    <property type="entry name" value="Resolvase-like_N_sf"/>
</dbReference>
<dbReference type="Gene3D" id="3.40.50.1390">
    <property type="entry name" value="Resolvase, N-terminal catalytic domain"/>
    <property type="match status" value="1"/>
</dbReference>
<dbReference type="GO" id="GO:0015074">
    <property type="term" value="P:DNA integration"/>
    <property type="evidence" value="ECO:0007669"/>
    <property type="project" value="UniProtKB-KW"/>
</dbReference>
<reference evidence="7 8" key="1">
    <citation type="journal article" date="2018" name="Nat. Biotechnol.">
        <title>A standardized bacterial taxonomy based on genome phylogeny substantially revises the tree of life.</title>
        <authorList>
            <person name="Parks D.H."/>
            <person name="Chuvochina M."/>
            <person name="Waite D.W."/>
            <person name="Rinke C."/>
            <person name="Skarshewski A."/>
            <person name="Chaumeil P.A."/>
            <person name="Hugenholtz P."/>
        </authorList>
    </citation>
    <scope>NUCLEOTIDE SEQUENCE [LARGE SCALE GENOMIC DNA]</scope>
    <source>
        <strain evidence="7">UBA12021</strain>
    </source>
</reference>
<keyword evidence="3" id="KW-0233">DNA recombination</keyword>
<dbReference type="PANTHER" id="PTHR30461">
    <property type="entry name" value="DNA-INVERTASE FROM LAMBDOID PROPHAGE"/>
    <property type="match status" value="1"/>
</dbReference>
<dbReference type="GO" id="GO:0003677">
    <property type="term" value="F:DNA binding"/>
    <property type="evidence" value="ECO:0007669"/>
    <property type="project" value="UniProtKB-KW"/>
</dbReference>
<dbReference type="Pfam" id="PF07508">
    <property type="entry name" value="Recombinase"/>
    <property type="match status" value="1"/>
</dbReference>
<dbReference type="InterPro" id="IPR038109">
    <property type="entry name" value="DNA_bind_recomb_sf"/>
</dbReference>
<organism evidence="7 8">
    <name type="scientific">candidate division WWE3 bacterium</name>
    <dbReference type="NCBI Taxonomy" id="2053526"/>
    <lineage>
        <taxon>Bacteria</taxon>
        <taxon>Katanobacteria</taxon>
    </lineage>
</organism>
<proteinExistence type="predicted"/>
<dbReference type="CDD" id="cd00338">
    <property type="entry name" value="Ser_Recombinase"/>
    <property type="match status" value="1"/>
</dbReference>
<dbReference type="Gene3D" id="3.90.1750.20">
    <property type="entry name" value="Putative Large Serine Recombinase, Chain B, Domain 2"/>
    <property type="match status" value="1"/>
</dbReference>
<protein>
    <recommendedName>
        <fullName evidence="6">Resolvase/invertase-type recombinase catalytic domain-containing protein</fullName>
    </recommendedName>
</protein>
<evidence type="ECO:0000313" key="8">
    <source>
        <dbReference type="Proteomes" id="UP000262056"/>
    </source>
</evidence>
<dbReference type="Proteomes" id="UP000262056">
    <property type="component" value="Unassembled WGS sequence"/>
</dbReference>
<gene>
    <name evidence="7" type="ORF">DIU24_00485</name>
</gene>
<feature type="domain" description="Resolvase/invertase-type recombinase catalytic" evidence="6">
    <location>
        <begin position="5"/>
        <end position="154"/>
    </location>
</feature>
<evidence type="ECO:0000256" key="5">
    <source>
        <dbReference type="PROSITE-ProRule" id="PRU10137"/>
    </source>
</evidence>
<dbReference type="AlphaFoldDB" id="A0A656PLA7"/>
<dbReference type="InterPro" id="IPR011109">
    <property type="entry name" value="DNA_bind_recombinase_dom"/>
</dbReference>
<keyword evidence="2" id="KW-0238">DNA-binding</keyword>
<dbReference type="InterPro" id="IPR006118">
    <property type="entry name" value="Recombinase_CS"/>
</dbReference>
<evidence type="ECO:0000256" key="2">
    <source>
        <dbReference type="ARBA" id="ARBA00023125"/>
    </source>
</evidence>
<name>A0A656PLA7_UNCKA</name>